<accession>A0ABT3PWP2</accession>
<keyword evidence="2" id="KW-1133">Transmembrane helix</keyword>
<gene>
    <name evidence="4" type="ORF">LQ318_05060</name>
</gene>
<evidence type="ECO:0000256" key="1">
    <source>
        <dbReference type="SAM" id="MobiDB-lite"/>
    </source>
</evidence>
<sequence>MTKDPKYNSRERFYYRLRIMMSIILAQLLIIGIIKFWPAQPLPDDRFSASDLQEDAITFEEAIITRQSSSPPPPPQPTAPIPEPTDEIIEEELTELDDIEYSENPDPLSESRIGEQGEEEGPVAGNPQQPPRVTRIVEATATESARRANIKAEIMVQFLVDRDGNVEEANILEIRLYGNGGSGNYKIVDSIGYGLEEETREAALQWKFQPAREGGEPVRAYSEQVFTFGF</sequence>
<dbReference type="Proteomes" id="UP001207337">
    <property type="component" value="Unassembled WGS sequence"/>
</dbReference>
<dbReference type="InterPro" id="IPR037682">
    <property type="entry name" value="TonB_C"/>
</dbReference>
<protein>
    <submittedName>
        <fullName evidence="4">Energy transducer TonB</fullName>
    </submittedName>
</protein>
<name>A0ABT3PWP2_9BACT</name>
<dbReference type="EMBL" id="JAJNDC010000001">
    <property type="protein sequence ID" value="MCW9712271.1"/>
    <property type="molecule type" value="Genomic_DNA"/>
</dbReference>
<feature type="region of interest" description="Disordered" evidence="1">
    <location>
        <begin position="96"/>
        <end position="132"/>
    </location>
</feature>
<dbReference type="SUPFAM" id="SSF74653">
    <property type="entry name" value="TolA/TonB C-terminal domain"/>
    <property type="match status" value="1"/>
</dbReference>
<evidence type="ECO:0000256" key="2">
    <source>
        <dbReference type="SAM" id="Phobius"/>
    </source>
</evidence>
<dbReference type="Pfam" id="PF03544">
    <property type="entry name" value="TonB_C"/>
    <property type="match status" value="1"/>
</dbReference>
<evidence type="ECO:0000259" key="3">
    <source>
        <dbReference type="Pfam" id="PF03544"/>
    </source>
</evidence>
<evidence type="ECO:0000313" key="5">
    <source>
        <dbReference type="Proteomes" id="UP001207337"/>
    </source>
</evidence>
<feature type="transmembrane region" description="Helical" evidence="2">
    <location>
        <begin position="20"/>
        <end position="38"/>
    </location>
</feature>
<keyword evidence="2" id="KW-0812">Transmembrane</keyword>
<organism evidence="4 5">
    <name type="scientific">Fodinibius salicampi</name>
    <dbReference type="NCBI Taxonomy" id="1920655"/>
    <lineage>
        <taxon>Bacteria</taxon>
        <taxon>Pseudomonadati</taxon>
        <taxon>Balneolota</taxon>
        <taxon>Balneolia</taxon>
        <taxon>Balneolales</taxon>
        <taxon>Balneolaceae</taxon>
        <taxon>Fodinibius</taxon>
    </lineage>
</organism>
<keyword evidence="2" id="KW-0472">Membrane</keyword>
<evidence type="ECO:0000313" key="4">
    <source>
        <dbReference type="EMBL" id="MCW9712271.1"/>
    </source>
</evidence>
<keyword evidence="5" id="KW-1185">Reference proteome</keyword>
<proteinExistence type="predicted"/>
<dbReference type="RefSeq" id="WP_265788092.1">
    <property type="nucleotide sequence ID" value="NZ_BAABRS010000001.1"/>
</dbReference>
<feature type="domain" description="TonB C-terminal" evidence="3">
    <location>
        <begin position="173"/>
        <end position="228"/>
    </location>
</feature>
<dbReference type="Gene3D" id="3.30.1150.10">
    <property type="match status" value="1"/>
</dbReference>
<comment type="caution">
    <text evidence="4">The sequence shown here is derived from an EMBL/GenBank/DDBJ whole genome shotgun (WGS) entry which is preliminary data.</text>
</comment>
<reference evidence="4 5" key="1">
    <citation type="submission" date="2021-11" db="EMBL/GenBank/DDBJ databases">
        <title>Aliifidinibius sp. nov., a new bacterium isolated from saline soil.</title>
        <authorList>
            <person name="Galisteo C."/>
            <person name="De La Haba R."/>
            <person name="Sanchez-Porro C."/>
            <person name="Ventosa A."/>
        </authorList>
    </citation>
    <scope>NUCLEOTIDE SEQUENCE [LARGE SCALE GENOMIC DNA]</scope>
    <source>
        <strain evidence="4 5">KACC 190600</strain>
    </source>
</reference>